<dbReference type="Gene3D" id="3.20.20.190">
    <property type="entry name" value="Phosphatidylinositol (PI) phosphodiesterase"/>
    <property type="match status" value="1"/>
</dbReference>
<evidence type="ECO:0000313" key="3">
    <source>
        <dbReference type="Proteomes" id="UP001306508"/>
    </source>
</evidence>
<dbReference type="SUPFAM" id="SSF51695">
    <property type="entry name" value="PLC-like phosphodiesterases"/>
    <property type="match status" value="1"/>
</dbReference>
<dbReference type="PANTHER" id="PTHR43805">
    <property type="entry name" value="GLYCEROPHOSPHORYL DIESTER PHOSPHODIESTERASE"/>
    <property type="match status" value="1"/>
</dbReference>
<dbReference type="InterPro" id="IPR017946">
    <property type="entry name" value="PLC-like_Pdiesterase_TIM-brl"/>
</dbReference>
<name>A0AAN7WJG0_9SACH</name>
<dbReference type="PROSITE" id="PS51704">
    <property type="entry name" value="GP_PDE"/>
    <property type="match status" value="1"/>
</dbReference>
<protein>
    <recommendedName>
        <fullName evidence="1">GP-PDE domain-containing protein</fullName>
    </recommendedName>
</protein>
<dbReference type="InterPro" id="IPR030395">
    <property type="entry name" value="GP_PDE_dom"/>
</dbReference>
<dbReference type="EMBL" id="JAWIZZ010000035">
    <property type="protein sequence ID" value="KAK5781460.1"/>
    <property type="molecule type" value="Genomic_DNA"/>
</dbReference>
<evidence type="ECO:0000313" key="2">
    <source>
        <dbReference type="EMBL" id="KAK5781460.1"/>
    </source>
</evidence>
<dbReference type="Proteomes" id="UP001306508">
    <property type="component" value="Unassembled WGS sequence"/>
</dbReference>
<dbReference type="Pfam" id="PF03009">
    <property type="entry name" value="GDPD"/>
    <property type="match status" value="1"/>
</dbReference>
<dbReference type="AlphaFoldDB" id="A0AAN7WJG0"/>
<dbReference type="GO" id="GO:0008081">
    <property type="term" value="F:phosphoric diester hydrolase activity"/>
    <property type="evidence" value="ECO:0007669"/>
    <property type="project" value="InterPro"/>
</dbReference>
<gene>
    <name evidence="2" type="ORF">RI543_001007</name>
</gene>
<dbReference type="GO" id="GO:0006629">
    <property type="term" value="P:lipid metabolic process"/>
    <property type="evidence" value="ECO:0007669"/>
    <property type="project" value="InterPro"/>
</dbReference>
<feature type="domain" description="GP-PDE" evidence="1">
    <location>
        <begin position="10"/>
        <end position="259"/>
    </location>
</feature>
<reference evidence="3" key="1">
    <citation type="submission" date="2023-07" db="EMBL/GenBank/DDBJ databases">
        <title>A draft genome of Kazachstania heterogenica Y-27499.</title>
        <authorList>
            <person name="Donic C."/>
            <person name="Kralova J.S."/>
            <person name="Fidel L."/>
            <person name="Ben-Dor S."/>
            <person name="Jung S."/>
        </authorList>
    </citation>
    <scope>NUCLEOTIDE SEQUENCE [LARGE SCALE GENOMIC DNA]</scope>
    <source>
        <strain evidence="3">Y27499</strain>
    </source>
</reference>
<proteinExistence type="predicted"/>
<organism evidence="2 3">
    <name type="scientific">Arxiozyma heterogenica</name>
    <dbReference type="NCBI Taxonomy" id="278026"/>
    <lineage>
        <taxon>Eukaryota</taxon>
        <taxon>Fungi</taxon>
        <taxon>Dikarya</taxon>
        <taxon>Ascomycota</taxon>
        <taxon>Saccharomycotina</taxon>
        <taxon>Saccharomycetes</taxon>
        <taxon>Saccharomycetales</taxon>
        <taxon>Saccharomycetaceae</taxon>
        <taxon>Arxiozyma</taxon>
    </lineage>
</organism>
<keyword evidence="3" id="KW-1185">Reference proteome</keyword>
<accession>A0AAN7WJG0</accession>
<sequence length="341" mass="40418">MSEIINIPSIQMVGHRAFRGLYPENTLIAFNKAYEANVDIIETDLQMTLDGVIVINHDSDTGRTWDKNLVISESTWDQLRILKNKSDPSQRMMTLKDMLFWSLEHPNCQLMLDIKFTNDKLILLRIYSELLDVKNDLDFWRSKLIWGVWLLDWFEFGVQTNVFKDFKIIVITMSLDIVNQFIDYSNKLNNPHYKLYGISVHFISTWTQYFRDIMVSVLLEKDVKLFLWTINNKIDFKYIVGLPVYGTVTDNIITTKKYIIEVYKEHDSLQRKPEQDDVNRSLLGKYYTPVWNSWEGVRFYTYTKIYRFVAVLACSEWVDKEILGISFACLLFKLLKLIHFF</sequence>
<evidence type="ECO:0000259" key="1">
    <source>
        <dbReference type="PROSITE" id="PS51704"/>
    </source>
</evidence>
<comment type="caution">
    <text evidence="2">The sequence shown here is derived from an EMBL/GenBank/DDBJ whole genome shotgun (WGS) entry which is preliminary data.</text>
</comment>
<dbReference type="PANTHER" id="PTHR43805:SF1">
    <property type="entry name" value="GP-PDE DOMAIN-CONTAINING PROTEIN"/>
    <property type="match status" value="1"/>
</dbReference>